<evidence type="ECO:0000313" key="2">
    <source>
        <dbReference type="Proteomes" id="UP000238801"/>
    </source>
</evidence>
<proteinExistence type="predicted"/>
<accession>A0A2T0WZ99</accession>
<dbReference type="Proteomes" id="UP000238801">
    <property type="component" value="Unassembled WGS sequence"/>
</dbReference>
<name>A0A2T0WZ99_9RHOB</name>
<protein>
    <recommendedName>
        <fullName evidence="3">PadR family transcriptional regulator</fullName>
    </recommendedName>
</protein>
<dbReference type="OrthoDB" id="3186544at2"/>
<dbReference type="InterPro" id="IPR036388">
    <property type="entry name" value="WH-like_DNA-bd_sf"/>
</dbReference>
<dbReference type="EMBL" id="PVTT01000003">
    <property type="protein sequence ID" value="PRY92011.1"/>
    <property type="molecule type" value="Genomic_DNA"/>
</dbReference>
<evidence type="ECO:0000313" key="1">
    <source>
        <dbReference type="EMBL" id="PRY92011.1"/>
    </source>
</evidence>
<reference evidence="1 2" key="1">
    <citation type="submission" date="2018-03" db="EMBL/GenBank/DDBJ databases">
        <title>Genomic Encyclopedia of Archaeal and Bacterial Type Strains, Phase II (KMG-II): from individual species to whole genera.</title>
        <authorList>
            <person name="Goeker M."/>
        </authorList>
    </citation>
    <scope>NUCLEOTIDE SEQUENCE [LARGE SCALE GENOMIC DNA]</scope>
    <source>
        <strain evidence="1 2">DSM 29318</strain>
    </source>
</reference>
<sequence length="165" mass="18418">MIAIAFLVAFLLFVLAILVFAIRRADGERHDERRQDPFYAEQARLASAGLIQSREDRRGRQSKRVFLVTPSGEAALRARMAARKGHSDLLGTSFAGVVAPADIVTRARELREFHRARAARFQALRALVEPQQAEFPEAVEAAELGQRFEASCAAFWERQAGPRAE</sequence>
<dbReference type="AlphaFoldDB" id="A0A2T0WZ99"/>
<organism evidence="1 2">
    <name type="scientific">Hasllibacter halocynthiae</name>
    <dbReference type="NCBI Taxonomy" id="595589"/>
    <lineage>
        <taxon>Bacteria</taxon>
        <taxon>Pseudomonadati</taxon>
        <taxon>Pseudomonadota</taxon>
        <taxon>Alphaproteobacteria</taxon>
        <taxon>Rhodobacterales</taxon>
        <taxon>Roseobacteraceae</taxon>
        <taxon>Hasllibacter</taxon>
    </lineage>
</organism>
<dbReference type="InterPro" id="IPR036390">
    <property type="entry name" value="WH_DNA-bd_sf"/>
</dbReference>
<dbReference type="SUPFAM" id="SSF46785">
    <property type="entry name" value="Winged helix' DNA-binding domain"/>
    <property type="match status" value="1"/>
</dbReference>
<gene>
    <name evidence="1" type="ORF">BCF33_2704</name>
</gene>
<keyword evidence="2" id="KW-1185">Reference proteome</keyword>
<comment type="caution">
    <text evidence="1">The sequence shown here is derived from an EMBL/GenBank/DDBJ whole genome shotgun (WGS) entry which is preliminary data.</text>
</comment>
<evidence type="ECO:0008006" key="3">
    <source>
        <dbReference type="Google" id="ProtNLM"/>
    </source>
</evidence>
<dbReference type="Gene3D" id="1.10.10.10">
    <property type="entry name" value="Winged helix-like DNA-binding domain superfamily/Winged helix DNA-binding domain"/>
    <property type="match status" value="1"/>
</dbReference>
<dbReference type="RefSeq" id="WP_106161708.1">
    <property type="nucleotide sequence ID" value="NZ_PVTT01000003.1"/>
</dbReference>